<feature type="transmembrane region" description="Helical" evidence="6">
    <location>
        <begin position="82"/>
        <end position="104"/>
    </location>
</feature>
<proteinExistence type="inferred from homology"/>
<evidence type="ECO:0000256" key="1">
    <source>
        <dbReference type="ARBA" id="ARBA00004141"/>
    </source>
</evidence>
<keyword evidence="4 6" id="KW-1133">Transmembrane helix</keyword>
<keyword evidence="5 6" id="KW-0472">Membrane</keyword>
<dbReference type="PANTHER" id="PTHR38459:SF1">
    <property type="entry name" value="PROPHAGE BACTOPRENOL-LINKED GLUCOSE TRANSLOCASE HOMOLOG"/>
    <property type="match status" value="1"/>
</dbReference>
<dbReference type="InterPro" id="IPR051401">
    <property type="entry name" value="GtrA_CellWall_Glycosyl"/>
</dbReference>
<evidence type="ECO:0000259" key="7">
    <source>
        <dbReference type="Pfam" id="PF04138"/>
    </source>
</evidence>
<dbReference type="EMBL" id="JARRAF010000002">
    <property type="protein sequence ID" value="MDK2122904.1"/>
    <property type="molecule type" value="Genomic_DNA"/>
</dbReference>
<feature type="transmembrane region" description="Helical" evidence="6">
    <location>
        <begin position="116"/>
        <end position="137"/>
    </location>
</feature>
<reference evidence="8" key="1">
    <citation type="submission" date="2023-03" db="EMBL/GenBank/DDBJ databases">
        <title>Chitinimonas shenzhenensis gen. nov., sp. nov., a novel member of family Burkholderiaceae isolated from activated sludge collected in Shen Zhen, China.</title>
        <authorList>
            <person name="Wang X."/>
        </authorList>
    </citation>
    <scope>NUCLEOTIDE SEQUENCE</scope>
    <source>
        <strain evidence="8">DQS-5</strain>
    </source>
</reference>
<evidence type="ECO:0000313" key="9">
    <source>
        <dbReference type="Proteomes" id="UP001172778"/>
    </source>
</evidence>
<evidence type="ECO:0000256" key="4">
    <source>
        <dbReference type="ARBA" id="ARBA00022989"/>
    </source>
</evidence>
<comment type="caution">
    <text evidence="8">The sequence shown here is derived from an EMBL/GenBank/DDBJ whole genome shotgun (WGS) entry which is preliminary data.</text>
</comment>
<evidence type="ECO:0000256" key="5">
    <source>
        <dbReference type="ARBA" id="ARBA00023136"/>
    </source>
</evidence>
<comment type="similarity">
    <text evidence="2">Belongs to the GtrA family.</text>
</comment>
<organism evidence="8 9">
    <name type="scientific">Parachitinimonas caeni</name>
    <dbReference type="NCBI Taxonomy" id="3031301"/>
    <lineage>
        <taxon>Bacteria</taxon>
        <taxon>Pseudomonadati</taxon>
        <taxon>Pseudomonadota</taxon>
        <taxon>Betaproteobacteria</taxon>
        <taxon>Neisseriales</taxon>
        <taxon>Chitinibacteraceae</taxon>
        <taxon>Parachitinimonas</taxon>
    </lineage>
</organism>
<accession>A0ABT7DSZ3</accession>
<feature type="domain" description="GtrA/DPMS transmembrane" evidence="7">
    <location>
        <begin position="19"/>
        <end position="137"/>
    </location>
</feature>
<dbReference type="Proteomes" id="UP001172778">
    <property type="component" value="Unassembled WGS sequence"/>
</dbReference>
<evidence type="ECO:0000256" key="2">
    <source>
        <dbReference type="ARBA" id="ARBA00009399"/>
    </source>
</evidence>
<name>A0ABT7DSZ3_9NEIS</name>
<evidence type="ECO:0000256" key="6">
    <source>
        <dbReference type="SAM" id="Phobius"/>
    </source>
</evidence>
<protein>
    <submittedName>
        <fullName evidence="8">GtrA family protein</fullName>
    </submittedName>
</protein>
<evidence type="ECO:0000313" key="8">
    <source>
        <dbReference type="EMBL" id="MDK2122904.1"/>
    </source>
</evidence>
<dbReference type="Pfam" id="PF04138">
    <property type="entry name" value="GtrA_DPMS_TM"/>
    <property type="match status" value="1"/>
</dbReference>
<evidence type="ECO:0000256" key="3">
    <source>
        <dbReference type="ARBA" id="ARBA00022692"/>
    </source>
</evidence>
<keyword evidence="3 6" id="KW-0812">Transmembrane</keyword>
<comment type="subcellular location">
    <subcellularLocation>
        <location evidence="1">Membrane</location>
        <topology evidence="1">Multi-pass membrane protein</topology>
    </subcellularLocation>
</comment>
<sequence length="142" mass="15698">MSSLPRVAPRQTSRQLAWYFVIGLAQFAGDAALLYSMLRWGVAVEVANVASRASAGMAGFWLNRWITFGSTAEPWWPSFLRFGALWLAMTMLSSGLLSAAAWLLGRDADHAGLLTMAKLLIELALFVLAFLVSKLWVYRNAK</sequence>
<dbReference type="PANTHER" id="PTHR38459">
    <property type="entry name" value="PROPHAGE BACTOPRENOL-LINKED GLUCOSE TRANSLOCASE HOMOLOG"/>
    <property type="match status" value="1"/>
</dbReference>
<feature type="transmembrane region" description="Helical" evidence="6">
    <location>
        <begin position="16"/>
        <end position="35"/>
    </location>
</feature>
<gene>
    <name evidence="8" type="ORF">PZA18_02435</name>
</gene>
<dbReference type="InterPro" id="IPR007267">
    <property type="entry name" value="GtrA_DPMS_TM"/>
</dbReference>
<dbReference type="RefSeq" id="WP_284099191.1">
    <property type="nucleotide sequence ID" value="NZ_JARRAF010000002.1"/>
</dbReference>
<keyword evidence="9" id="KW-1185">Reference proteome</keyword>